<evidence type="ECO:0000259" key="1">
    <source>
        <dbReference type="SMART" id="SM00481"/>
    </source>
</evidence>
<accession>A0A4R6Y5N1</accession>
<name>A0A4R6Y5N1_9BURK</name>
<dbReference type="GO" id="GO:0004534">
    <property type="term" value="F:5'-3' RNA exonuclease activity"/>
    <property type="evidence" value="ECO:0007669"/>
    <property type="project" value="TreeGrafter"/>
</dbReference>
<dbReference type="AlphaFoldDB" id="A0A4R6Y5N1"/>
<dbReference type="SMART" id="SM00481">
    <property type="entry name" value="POLIIIAc"/>
    <property type="match status" value="1"/>
</dbReference>
<dbReference type="OrthoDB" id="9804333at2"/>
<reference evidence="2 3" key="1">
    <citation type="submission" date="2019-03" db="EMBL/GenBank/DDBJ databases">
        <title>Genomic Encyclopedia of Type Strains, Phase IV (KMG-IV): sequencing the most valuable type-strain genomes for metagenomic binning, comparative biology and taxonomic classification.</title>
        <authorList>
            <person name="Goeker M."/>
        </authorList>
    </citation>
    <scope>NUCLEOTIDE SEQUENCE [LARGE SCALE GENOMIC DNA]</scope>
    <source>
        <strain evidence="2 3">DSM 102852</strain>
    </source>
</reference>
<dbReference type="Gene3D" id="1.10.150.650">
    <property type="match status" value="1"/>
</dbReference>
<dbReference type="InterPro" id="IPR003141">
    <property type="entry name" value="Pol/His_phosphatase_N"/>
</dbReference>
<dbReference type="PANTHER" id="PTHR42924:SF3">
    <property type="entry name" value="POLYMERASE_HISTIDINOL PHOSPHATASE N-TERMINAL DOMAIN-CONTAINING PROTEIN"/>
    <property type="match status" value="1"/>
</dbReference>
<dbReference type="Pfam" id="PF02811">
    <property type="entry name" value="PHP"/>
    <property type="match status" value="1"/>
</dbReference>
<protein>
    <recommendedName>
        <fullName evidence="1">Polymerase/histidinol phosphatase N-terminal domain-containing protein</fullName>
    </recommendedName>
</protein>
<evidence type="ECO:0000313" key="3">
    <source>
        <dbReference type="Proteomes" id="UP000294480"/>
    </source>
</evidence>
<organism evidence="2 3">
    <name type="scientific">Hydromonas duriensis</name>
    <dbReference type="NCBI Taxonomy" id="1527608"/>
    <lineage>
        <taxon>Bacteria</taxon>
        <taxon>Pseudomonadati</taxon>
        <taxon>Pseudomonadota</taxon>
        <taxon>Betaproteobacteria</taxon>
        <taxon>Burkholderiales</taxon>
        <taxon>Burkholderiaceae</taxon>
        <taxon>Hydromonas</taxon>
    </lineage>
</organism>
<sequence>MTVDFHCHSTASDGGLAPAALVTRAFSNGVTQLALTDHDQLAGLAEARSRADELGIKFINGVEISVSWRDLTVHIVGLNIDIHHAPLVNGLQKMANSRHARALEMSAQLEAVGIQGAFEGALAHANGRLDLLSRTHFARFLVQKKKAFNVRAVFMDYLVAGKPGFVEHRWSCLDDAVTWIRGAGGIPVLAHPGRYTHTEEGGESDLFEQFIQAGGQAVEVVTGSHSKKQYRFYAEKAQQYGLLASAGSDFHAKDESKMDIGKVPPLPAGLTPVWSLWS</sequence>
<dbReference type="InterPro" id="IPR052018">
    <property type="entry name" value="PHP_domain"/>
</dbReference>
<dbReference type="EMBL" id="SNZE01000017">
    <property type="protein sequence ID" value="TDR30758.1"/>
    <property type="molecule type" value="Genomic_DNA"/>
</dbReference>
<feature type="domain" description="Polymerase/histidinol phosphatase N-terminal" evidence="1">
    <location>
        <begin position="3"/>
        <end position="68"/>
    </location>
</feature>
<dbReference type="InterPro" id="IPR004013">
    <property type="entry name" value="PHP_dom"/>
</dbReference>
<dbReference type="Proteomes" id="UP000294480">
    <property type="component" value="Unassembled WGS sequence"/>
</dbReference>
<dbReference type="CDD" id="cd07438">
    <property type="entry name" value="PHP_HisPPase_AMP"/>
    <property type="match status" value="1"/>
</dbReference>
<proteinExistence type="predicted"/>
<dbReference type="InterPro" id="IPR016195">
    <property type="entry name" value="Pol/histidinol_Pase-like"/>
</dbReference>
<comment type="caution">
    <text evidence="2">The sequence shown here is derived from an EMBL/GenBank/DDBJ whole genome shotgun (WGS) entry which is preliminary data.</text>
</comment>
<dbReference type="PANTHER" id="PTHR42924">
    <property type="entry name" value="EXONUCLEASE"/>
    <property type="match status" value="1"/>
</dbReference>
<dbReference type="SUPFAM" id="SSF89550">
    <property type="entry name" value="PHP domain-like"/>
    <property type="match status" value="1"/>
</dbReference>
<evidence type="ECO:0000313" key="2">
    <source>
        <dbReference type="EMBL" id="TDR30758.1"/>
    </source>
</evidence>
<dbReference type="GO" id="GO:0035312">
    <property type="term" value="F:5'-3' DNA exonuclease activity"/>
    <property type="evidence" value="ECO:0007669"/>
    <property type="project" value="TreeGrafter"/>
</dbReference>
<keyword evidence="3" id="KW-1185">Reference proteome</keyword>
<dbReference type="RefSeq" id="WP_133620873.1">
    <property type="nucleotide sequence ID" value="NZ_SNZE01000017.1"/>
</dbReference>
<dbReference type="Gene3D" id="3.20.20.140">
    <property type="entry name" value="Metal-dependent hydrolases"/>
    <property type="match status" value="1"/>
</dbReference>
<gene>
    <name evidence="2" type="ORF">DFR44_11737</name>
</gene>